<reference evidence="1 2" key="1">
    <citation type="journal article" date="2010" name="Stand. Genomic Sci.">
        <title>Complete genome sequence of Haliangium ochraceum type strain (SMP-2).</title>
        <authorList>
            <consortium name="US DOE Joint Genome Institute (JGI-PGF)"/>
            <person name="Ivanova N."/>
            <person name="Daum C."/>
            <person name="Lang E."/>
            <person name="Abt B."/>
            <person name="Kopitz M."/>
            <person name="Saunders E."/>
            <person name="Lapidus A."/>
            <person name="Lucas S."/>
            <person name="Glavina Del Rio T."/>
            <person name="Nolan M."/>
            <person name="Tice H."/>
            <person name="Copeland A."/>
            <person name="Cheng J.F."/>
            <person name="Chen F."/>
            <person name="Bruce D."/>
            <person name="Goodwin L."/>
            <person name="Pitluck S."/>
            <person name="Mavromatis K."/>
            <person name="Pati A."/>
            <person name="Mikhailova N."/>
            <person name="Chen A."/>
            <person name="Palaniappan K."/>
            <person name="Land M."/>
            <person name="Hauser L."/>
            <person name="Chang Y.J."/>
            <person name="Jeffries C.D."/>
            <person name="Detter J.C."/>
            <person name="Brettin T."/>
            <person name="Rohde M."/>
            <person name="Goker M."/>
            <person name="Bristow J."/>
            <person name="Markowitz V."/>
            <person name="Eisen J.A."/>
            <person name="Hugenholtz P."/>
            <person name="Kyrpides N.C."/>
            <person name="Klenk H.P."/>
        </authorList>
    </citation>
    <scope>NUCLEOTIDE SEQUENCE [LARGE SCALE GENOMIC DNA]</scope>
    <source>
        <strain evidence="2">DSM 14365 / CIP 107738 / JCM 11303 / AJ 13395 / SMP-2</strain>
    </source>
</reference>
<dbReference type="AlphaFoldDB" id="D0LY24"/>
<keyword evidence="1" id="KW-0449">Lipoprotein</keyword>
<dbReference type="OrthoDB" id="5496383at2"/>
<organism evidence="1 2">
    <name type="scientific">Haliangium ochraceum (strain DSM 14365 / JCM 11303 / SMP-2)</name>
    <dbReference type="NCBI Taxonomy" id="502025"/>
    <lineage>
        <taxon>Bacteria</taxon>
        <taxon>Pseudomonadati</taxon>
        <taxon>Myxococcota</taxon>
        <taxon>Polyangia</taxon>
        <taxon>Haliangiales</taxon>
        <taxon>Kofleriaceae</taxon>
        <taxon>Haliangium</taxon>
    </lineage>
</organism>
<dbReference type="RefSeq" id="WP_012826987.1">
    <property type="nucleotide sequence ID" value="NC_013440.1"/>
</dbReference>
<accession>D0LY24</accession>
<gene>
    <name evidence="1" type="ordered locus">Hoch_1831</name>
</gene>
<sequence length="274" mass="28915">MMSATLALGLGACAAGETTDANVGTLDVQAEQASVSGTFAMGETVLDFSSAEVSAGEFDVVLDMHGMSLVALVDRDGQLAEIDGFADSGEDTQLLDADRVVLDAFVRALAAEIDTDEFGAGSVLYRVSSNWAQTPDTVPLQRQVAGSEERGWVSLCGYFGQYVQATHDGNKCSDFEAKCTANAQVGNRVEPTHSYLNGRWTTTVPDHVSNVVQTGSCYGNCGAGCPSGNQTLSLDCHDHDQCVRNGHALASFYCNDEFASASDDEFFAPRCSGT</sequence>
<protein>
    <submittedName>
        <fullName evidence="1">Putative lipoprotein</fullName>
    </submittedName>
</protein>
<dbReference type="eggNOG" id="ENOG5033CRV">
    <property type="taxonomic scope" value="Bacteria"/>
</dbReference>
<dbReference type="STRING" id="502025.Hoch_1831"/>
<dbReference type="EMBL" id="CP001804">
    <property type="protein sequence ID" value="ACY14379.1"/>
    <property type="molecule type" value="Genomic_DNA"/>
</dbReference>
<evidence type="ECO:0000313" key="2">
    <source>
        <dbReference type="Proteomes" id="UP000001880"/>
    </source>
</evidence>
<proteinExistence type="predicted"/>
<dbReference type="Proteomes" id="UP000001880">
    <property type="component" value="Chromosome"/>
</dbReference>
<dbReference type="KEGG" id="hoh:Hoch_1831"/>
<keyword evidence="2" id="KW-1185">Reference proteome</keyword>
<name>D0LY24_HALO1</name>
<dbReference type="HOGENOM" id="CLU_935999_0_0_7"/>
<evidence type="ECO:0000313" key="1">
    <source>
        <dbReference type="EMBL" id="ACY14379.1"/>
    </source>
</evidence>